<dbReference type="PANTHER" id="PTHR21353">
    <property type="match status" value="1"/>
</dbReference>
<sequence length="211" mass="25305">MTVWLQPIILLCFLLNCVDSLAPFPVLQSVRYNNSFRLTRVTRTHVQMLLKKYKEQYLENGHFEDRSRHLKDLPLLSTDFYSWLELSDWERLHAAFQDMQVYWNKLEWQRKQLEKEDRRRTTVQSTLLKSFKHIQLDLRDLLSQVSNQMSYINSSWVKPTSPTMQSSFKQEATSEIVWDRRVEGYVILRDLDLYLTKLARDFLLLASKTHS</sequence>
<evidence type="ECO:0000313" key="6">
    <source>
        <dbReference type="EMBL" id="KAK2828479.1"/>
    </source>
</evidence>
<dbReference type="EMBL" id="JAUPFM010000015">
    <property type="protein sequence ID" value="KAK2828479.1"/>
    <property type="molecule type" value="Genomic_DNA"/>
</dbReference>
<gene>
    <name evidence="6" type="ORF">Q5P01_019513</name>
</gene>
<dbReference type="GO" id="GO:0005125">
    <property type="term" value="F:cytokine activity"/>
    <property type="evidence" value="ECO:0007669"/>
    <property type="project" value="UniProtKB-KW"/>
</dbReference>
<evidence type="ECO:0000256" key="5">
    <source>
        <dbReference type="SAM" id="SignalP"/>
    </source>
</evidence>
<proteinExistence type="inferred from homology"/>
<evidence type="ECO:0000313" key="7">
    <source>
        <dbReference type="Proteomes" id="UP001187415"/>
    </source>
</evidence>
<dbReference type="PANTHER" id="PTHR21353:SF9">
    <property type="match status" value="1"/>
</dbReference>
<keyword evidence="4" id="KW-0964">Secreted</keyword>
<accession>A0AA88SDS9</accession>
<keyword evidence="7" id="KW-1185">Reference proteome</keyword>
<dbReference type="AlphaFoldDB" id="A0AA88SDS9"/>
<dbReference type="InterPro" id="IPR009079">
    <property type="entry name" value="4_helix_cytokine-like_core"/>
</dbReference>
<comment type="subcellular location">
    <subcellularLocation>
        <location evidence="1">Secreted</location>
    </subcellularLocation>
</comment>
<keyword evidence="5" id="KW-0732">Signal</keyword>
<name>A0AA88SDS9_CHASR</name>
<comment type="similarity">
    <text evidence="2">Belongs to the IL-6 superfamily.</text>
</comment>
<organism evidence="6 7">
    <name type="scientific">Channa striata</name>
    <name type="common">Snakehead murrel</name>
    <name type="synonym">Ophicephalus striatus</name>
    <dbReference type="NCBI Taxonomy" id="64152"/>
    <lineage>
        <taxon>Eukaryota</taxon>
        <taxon>Metazoa</taxon>
        <taxon>Chordata</taxon>
        <taxon>Craniata</taxon>
        <taxon>Vertebrata</taxon>
        <taxon>Euteleostomi</taxon>
        <taxon>Actinopterygii</taxon>
        <taxon>Neopterygii</taxon>
        <taxon>Teleostei</taxon>
        <taxon>Neoteleostei</taxon>
        <taxon>Acanthomorphata</taxon>
        <taxon>Anabantaria</taxon>
        <taxon>Anabantiformes</taxon>
        <taxon>Channoidei</taxon>
        <taxon>Channidae</taxon>
        <taxon>Channa</taxon>
    </lineage>
</organism>
<dbReference type="GO" id="GO:0005615">
    <property type="term" value="C:extracellular space"/>
    <property type="evidence" value="ECO:0007669"/>
    <property type="project" value="UniProtKB-KW"/>
</dbReference>
<dbReference type="InterPro" id="IPR010681">
    <property type="entry name" value="PRF/CT"/>
</dbReference>
<evidence type="ECO:0000256" key="3">
    <source>
        <dbReference type="ARBA" id="ARBA00022514"/>
    </source>
</evidence>
<comment type="caution">
    <text evidence="6">The sequence shown here is derived from an EMBL/GenBank/DDBJ whole genome shotgun (WGS) entry which is preliminary data.</text>
</comment>
<evidence type="ECO:0000256" key="1">
    <source>
        <dbReference type="ARBA" id="ARBA00004613"/>
    </source>
</evidence>
<protein>
    <recommendedName>
        <fullName evidence="8">Ciliary neurotrophic factor</fullName>
    </recommendedName>
</protein>
<dbReference type="SUPFAM" id="SSF47266">
    <property type="entry name" value="4-helical cytokines"/>
    <property type="match status" value="1"/>
</dbReference>
<dbReference type="GO" id="GO:0007166">
    <property type="term" value="P:cell surface receptor signaling pathway"/>
    <property type="evidence" value="ECO:0007669"/>
    <property type="project" value="TreeGrafter"/>
</dbReference>
<dbReference type="Gene3D" id="1.20.1250.10">
    <property type="match status" value="1"/>
</dbReference>
<feature type="signal peptide" evidence="5">
    <location>
        <begin position="1"/>
        <end position="20"/>
    </location>
</feature>
<dbReference type="Proteomes" id="UP001187415">
    <property type="component" value="Unassembled WGS sequence"/>
</dbReference>
<evidence type="ECO:0000256" key="4">
    <source>
        <dbReference type="ARBA" id="ARBA00022525"/>
    </source>
</evidence>
<evidence type="ECO:0008006" key="8">
    <source>
        <dbReference type="Google" id="ProtNLM"/>
    </source>
</evidence>
<feature type="chain" id="PRO_5041638399" description="Ciliary neurotrophic factor" evidence="5">
    <location>
        <begin position="21"/>
        <end position="211"/>
    </location>
</feature>
<reference evidence="6" key="1">
    <citation type="submission" date="2023-07" db="EMBL/GenBank/DDBJ databases">
        <title>Chromosome-level Genome Assembly of Striped Snakehead (Channa striata).</title>
        <authorList>
            <person name="Liu H."/>
        </authorList>
    </citation>
    <scope>NUCLEOTIDE SEQUENCE</scope>
    <source>
        <strain evidence="6">Gz</strain>
        <tissue evidence="6">Muscle</tissue>
    </source>
</reference>
<evidence type="ECO:0000256" key="2">
    <source>
        <dbReference type="ARBA" id="ARBA00007432"/>
    </source>
</evidence>
<keyword evidence="3" id="KW-0202">Cytokine</keyword>